<evidence type="ECO:0000313" key="2">
    <source>
        <dbReference type="EMBL" id="MFD1152751.1"/>
    </source>
</evidence>
<evidence type="ECO:0000313" key="3">
    <source>
        <dbReference type="Proteomes" id="UP001597168"/>
    </source>
</evidence>
<comment type="caution">
    <text evidence="2">The sequence shown here is derived from an EMBL/GenBank/DDBJ whole genome shotgun (WGS) entry which is preliminary data.</text>
</comment>
<proteinExistence type="predicted"/>
<keyword evidence="3" id="KW-1185">Reference proteome</keyword>
<feature type="region of interest" description="Disordered" evidence="1">
    <location>
        <begin position="1"/>
        <end position="32"/>
    </location>
</feature>
<organism evidence="2 3">
    <name type="scientific">Saccharothrix hoggarensis</name>
    <dbReference type="NCBI Taxonomy" id="913853"/>
    <lineage>
        <taxon>Bacteria</taxon>
        <taxon>Bacillati</taxon>
        <taxon>Actinomycetota</taxon>
        <taxon>Actinomycetes</taxon>
        <taxon>Pseudonocardiales</taxon>
        <taxon>Pseudonocardiaceae</taxon>
        <taxon>Saccharothrix</taxon>
    </lineage>
</organism>
<gene>
    <name evidence="2" type="ORF">ACFQ3T_36910</name>
</gene>
<dbReference type="RefSeq" id="WP_380730853.1">
    <property type="nucleotide sequence ID" value="NZ_JBHTLK010000526.1"/>
</dbReference>
<dbReference type="EMBL" id="JBHTLK010000526">
    <property type="protein sequence ID" value="MFD1152751.1"/>
    <property type="molecule type" value="Genomic_DNA"/>
</dbReference>
<evidence type="ECO:0000256" key="1">
    <source>
        <dbReference type="SAM" id="MobiDB-lite"/>
    </source>
</evidence>
<accession>A0ABW3R753</accession>
<feature type="compositionally biased region" description="Basic and acidic residues" evidence="1">
    <location>
        <begin position="16"/>
        <end position="32"/>
    </location>
</feature>
<reference evidence="3" key="1">
    <citation type="journal article" date="2019" name="Int. J. Syst. Evol. Microbiol.">
        <title>The Global Catalogue of Microorganisms (GCM) 10K type strain sequencing project: providing services to taxonomists for standard genome sequencing and annotation.</title>
        <authorList>
            <consortium name="The Broad Institute Genomics Platform"/>
            <consortium name="The Broad Institute Genome Sequencing Center for Infectious Disease"/>
            <person name="Wu L."/>
            <person name="Ma J."/>
        </authorList>
    </citation>
    <scope>NUCLEOTIDE SEQUENCE [LARGE SCALE GENOMIC DNA]</scope>
    <source>
        <strain evidence="3">CCUG 60214</strain>
    </source>
</reference>
<sequence>MSSTTTAHKSVVEPAARARYESTHPGRSWDDAPAYLRDRVRLVERQRTGVADDE</sequence>
<dbReference type="Proteomes" id="UP001597168">
    <property type="component" value="Unassembled WGS sequence"/>
</dbReference>
<protein>
    <submittedName>
        <fullName evidence="2">Uncharacterized protein</fullName>
    </submittedName>
</protein>
<name>A0ABW3R753_9PSEU</name>